<evidence type="ECO:0000313" key="3">
    <source>
        <dbReference type="EMBL" id="RGT34163.1"/>
    </source>
</evidence>
<keyword evidence="1" id="KW-0812">Transmembrane</keyword>
<dbReference type="InterPro" id="IPR016032">
    <property type="entry name" value="Sig_transdc_resp-reg_C-effctor"/>
</dbReference>
<feature type="chain" id="PRO_5019544232" evidence="2">
    <location>
        <begin position="16"/>
        <end position="945"/>
    </location>
</feature>
<protein>
    <submittedName>
        <fullName evidence="3">Transcriptional regulator</fullName>
    </submittedName>
</protein>
<reference evidence="3 4" key="1">
    <citation type="submission" date="2018-08" db="EMBL/GenBank/DDBJ databases">
        <title>A genome reference for cultivated species of the human gut microbiota.</title>
        <authorList>
            <person name="Zou Y."/>
            <person name="Xue W."/>
            <person name="Luo G."/>
        </authorList>
    </citation>
    <scope>NUCLEOTIDE SEQUENCE [LARGE SCALE GENOMIC DNA]</scope>
    <source>
        <strain evidence="3 4">AF19-1AC</strain>
    </source>
</reference>
<evidence type="ECO:0000256" key="1">
    <source>
        <dbReference type="SAM" id="Phobius"/>
    </source>
</evidence>
<dbReference type="GO" id="GO:0006355">
    <property type="term" value="P:regulation of DNA-templated transcription"/>
    <property type="evidence" value="ECO:0007669"/>
    <property type="project" value="InterPro"/>
</dbReference>
<name>A0A412N6A3_9BACE</name>
<dbReference type="GO" id="GO:0003677">
    <property type="term" value="F:DNA binding"/>
    <property type="evidence" value="ECO:0007669"/>
    <property type="project" value="InterPro"/>
</dbReference>
<dbReference type="InterPro" id="IPR013783">
    <property type="entry name" value="Ig-like_fold"/>
</dbReference>
<feature type="transmembrane region" description="Helical" evidence="1">
    <location>
        <begin position="731"/>
        <end position="749"/>
    </location>
</feature>
<dbReference type="InterPro" id="IPR015943">
    <property type="entry name" value="WD40/YVTN_repeat-like_dom_sf"/>
</dbReference>
<accession>A0A412N6A3</accession>
<organism evidence="3 4">
    <name type="scientific">Bacteroides clarus</name>
    <dbReference type="NCBI Taxonomy" id="626929"/>
    <lineage>
        <taxon>Bacteria</taxon>
        <taxon>Pseudomonadati</taxon>
        <taxon>Bacteroidota</taxon>
        <taxon>Bacteroidia</taxon>
        <taxon>Bacteroidales</taxon>
        <taxon>Bacteroidaceae</taxon>
        <taxon>Bacteroides</taxon>
    </lineage>
</organism>
<keyword evidence="1" id="KW-0472">Membrane</keyword>
<dbReference type="SUPFAM" id="SSF46894">
    <property type="entry name" value="C-terminal effector domain of the bipartite response regulators"/>
    <property type="match status" value="1"/>
</dbReference>
<evidence type="ECO:0000256" key="2">
    <source>
        <dbReference type="SAM" id="SignalP"/>
    </source>
</evidence>
<dbReference type="SUPFAM" id="SSF63829">
    <property type="entry name" value="Calcium-dependent phosphotriesterase"/>
    <property type="match status" value="1"/>
</dbReference>
<dbReference type="Gene3D" id="2.60.40.10">
    <property type="entry name" value="Immunoglobulins"/>
    <property type="match status" value="1"/>
</dbReference>
<feature type="signal peptide" evidence="2">
    <location>
        <begin position="1"/>
        <end position="15"/>
    </location>
</feature>
<keyword evidence="2" id="KW-0732">Signal</keyword>
<proteinExistence type="predicted"/>
<gene>
    <name evidence="3" type="ORF">DWX38_06955</name>
</gene>
<dbReference type="EMBL" id="QRWP01000004">
    <property type="protein sequence ID" value="RGT34163.1"/>
    <property type="molecule type" value="Genomic_DNA"/>
</dbReference>
<comment type="caution">
    <text evidence="3">The sequence shown here is derived from an EMBL/GenBank/DDBJ whole genome shotgun (WGS) entry which is preliminary data.</text>
</comment>
<evidence type="ECO:0000313" key="4">
    <source>
        <dbReference type="Proteomes" id="UP000285159"/>
    </source>
</evidence>
<dbReference type="Gene3D" id="2.130.10.10">
    <property type="entry name" value="YVTN repeat-like/Quinoprotein amine dehydrogenase"/>
    <property type="match status" value="2"/>
</dbReference>
<keyword evidence="1" id="KW-1133">Transmembrane helix</keyword>
<dbReference type="Proteomes" id="UP000285159">
    <property type="component" value="Unassembled WGS sequence"/>
</dbReference>
<sequence length="945" mass="109552">MFFYILLLLCLPAKASWQRTITNYARHSYKAASQNWMIMQSKTGWMYFANNKGLLEFDGVNWAVYPIHNAKMRTVKAGEDGRIYVGGLQQFGYFVPNKLGRLDYVCLSDSIDKHMIGNIWNIHIAGNRIYFQSDHAIFYLEKERLHQIACRDIIYSALVDKRLYVAGNGLSVLNGDTLLQLPNSTSYINNMSKRIVGIFPYQNKLLLVSNQHGLFLYENGTFVPFRSTADEFLKKNRLRCATMKGPLLALGTVQNGLLLLNLDTGSTEHISTHNGLQNKAILSLFFDREENLWLGLDNGIDCVHLHSPAFQNSTPIGSGYTSCLYKNKLYLGTNQGVFIADYPLGLNKEQEIKPLEGMVGQIYSLSVYDDKLFCAGSNSLGVLDDNEFYIIPNIRGGWWVKSLRLKDKLLVATYTGFYILKKVGTRWQVDKKVSGRMYSSKSLYIEPLTNALWTANKEGGLHRILLSLDGDSIIKEKCYNFEELPAGDNVCINSINHEIVIASRQGLFRYNQLRDCLERYDSLENKLDGRTAYTYIMQDSLLNIWYTVDGALKLLRYDSGQKQYYRNGNEVYFKDCLIEDFEDINVISEDEAIIGMEEGFSSLHFKQERIKKYPLNLQIRYVYLRGVEDSLIYGHNYLPHDKYLKIPYKHNSIRIEYCANNYDKSIVLLYSCRLEGPFSEPWSQFGGSTTKEYAALPEGKYTFYVRTSIDQKEPVTTSFSFEILPPWYRTWWSYLLYACLIILTLFYVYHRLVAGRKRLLMQKEFELYRQKQEFKKESDLKDQKINSLKEEKLQSELRYKSEELIRSTLNIVRKNEMLLEIKKEVLGISHSISEENLVSLRRKALRLLGQIETNIEHDDDLQAFQSTFDTVHHNFFQRLEAAYPELNHKDKMLCAYIKMNLLSKEIAPLLNISLRGVEISRYRLRKKLNLAEGENLAEFLQKFSK</sequence>
<dbReference type="AlphaFoldDB" id="A0A412N6A3"/>